<gene>
    <name evidence="2" type="ORF">SAMN05421739_10895</name>
</gene>
<protein>
    <submittedName>
        <fullName evidence="2">cAMP-binding domain of CRP or a regulatory subunit of cAMP-dependent protein kinases</fullName>
    </submittedName>
</protein>
<dbReference type="AlphaFoldDB" id="A0A1I2YLF5"/>
<evidence type="ECO:0000313" key="2">
    <source>
        <dbReference type="EMBL" id="SFH25411.1"/>
    </source>
</evidence>
<keyword evidence="2" id="KW-0418">Kinase</keyword>
<dbReference type="Pfam" id="PF00027">
    <property type="entry name" value="cNMP_binding"/>
    <property type="match status" value="1"/>
</dbReference>
<dbReference type="EMBL" id="FOOT01000008">
    <property type="protein sequence ID" value="SFH25411.1"/>
    <property type="molecule type" value="Genomic_DNA"/>
</dbReference>
<dbReference type="InterPro" id="IPR018490">
    <property type="entry name" value="cNMP-bd_dom_sf"/>
</dbReference>
<dbReference type="Gene3D" id="2.60.120.10">
    <property type="entry name" value="Jelly Rolls"/>
    <property type="match status" value="1"/>
</dbReference>
<keyword evidence="3" id="KW-1185">Reference proteome</keyword>
<dbReference type="RefSeq" id="WP_092104771.1">
    <property type="nucleotide sequence ID" value="NZ_FOOT01000008.1"/>
</dbReference>
<evidence type="ECO:0000313" key="3">
    <source>
        <dbReference type="Proteomes" id="UP000198724"/>
    </source>
</evidence>
<dbReference type="InterPro" id="IPR000595">
    <property type="entry name" value="cNMP-bd_dom"/>
</dbReference>
<feature type="domain" description="Cyclic nucleotide-binding" evidence="1">
    <location>
        <begin position="29"/>
        <end position="114"/>
    </location>
</feature>
<keyword evidence="2" id="KW-0808">Transferase</keyword>
<proteinExistence type="predicted"/>
<dbReference type="SUPFAM" id="SSF51206">
    <property type="entry name" value="cAMP-binding domain-like"/>
    <property type="match status" value="1"/>
</dbReference>
<dbReference type="Proteomes" id="UP000198724">
    <property type="component" value="Unassembled WGS sequence"/>
</dbReference>
<dbReference type="OrthoDB" id="680421at2"/>
<name>A0A1I2YLF5_9BACT</name>
<accession>A0A1I2YLF5</accession>
<dbReference type="CDD" id="cd00038">
    <property type="entry name" value="CAP_ED"/>
    <property type="match status" value="1"/>
</dbReference>
<organism evidence="2 3">
    <name type="scientific">Pontibacter chinhatensis</name>
    <dbReference type="NCBI Taxonomy" id="1436961"/>
    <lineage>
        <taxon>Bacteria</taxon>
        <taxon>Pseudomonadati</taxon>
        <taxon>Bacteroidota</taxon>
        <taxon>Cytophagia</taxon>
        <taxon>Cytophagales</taxon>
        <taxon>Hymenobacteraceae</taxon>
        <taxon>Pontibacter</taxon>
    </lineage>
</organism>
<reference evidence="3" key="1">
    <citation type="submission" date="2016-10" db="EMBL/GenBank/DDBJ databases">
        <authorList>
            <person name="Varghese N."/>
            <person name="Submissions S."/>
        </authorList>
    </citation>
    <scope>NUCLEOTIDE SEQUENCE [LARGE SCALE GENOMIC DNA]</scope>
    <source>
        <strain evidence="3">LP51</strain>
    </source>
</reference>
<dbReference type="InterPro" id="IPR014710">
    <property type="entry name" value="RmlC-like_jellyroll"/>
</dbReference>
<dbReference type="GO" id="GO:0016301">
    <property type="term" value="F:kinase activity"/>
    <property type="evidence" value="ECO:0007669"/>
    <property type="project" value="UniProtKB-KW"/>
</dbReference>
<dbReference type="STRING" id="1436961.SAMN05421739_10895"/>
<evidence type="ECO:0000259" key="1">
    <source>
        <dbReference type="Pfam" id="PF00027"/>
    </source>
</evidence>
<sequence>MGYVREYYERIVKLVEADWQYISSCFERKSFAKGEVITAKGQVENYLSFVEVGIIRHYVPGEDNDLTFSFCFEKEFTCAYDSFLTRLPSEYELQALADTTVWRISFDDLQKVYANTQVGNYLGRIAAEKLFLAKSKRELSLLKYTAKERYLQLFYQQPNIVRQIPLKYVASYIGVTPQGLSRIRRQIS</sequence>